<evidence type="ECO:0000259" key="5">
    <source>
        <dbReference type="PROSITE" id="PS51900"/>
    </source>
</evidence>
<feature type="domain" description="Tyr recombinase" evidence="4">
    <location>
        <begin position="145"/>
        <end position="330"/>
    </location>
</feature>
<dbReference type="GO" id="GO:0003677">
    <property type="term" value="F:DNA binding"/>
    <property type="evidence" value="ECO:0007669"/>
    <property type="project" value="UniProtKB-UniRule"/>
</dbReference>
<dbReference type="Gene3D" id="1.10.150.130">
    <property type="match status" value="1"/>
</dbReference>
<dbReference type="PANTHER" id="PTHR33418">
    <property type="entry name" value="HELICASE-ASSOCIATED"/>
    <property type="match status" value="1"/>
</dbReference>
<keyword evidence="1 3" id="KW-0238">DNA-binding</keyword>
<dbReference type="CDD" id="cd00397">
    <property type="entry name" value="DNA_BRE_C"/>
    <property type="match status" value="1"/>
</dbReference>
<dbReference type="Proteomes" id="UP000282454">
    <property type="component" value="Unassembled WGS sequence"/>
</dbReference>
<name>A0A421B1Q3_9PSEU</name>
<dbReference type="GO" id="GO:0015074">
    <property type="term" value="P:DNA integration"/>
    <property type="evidence" value="ECO:0007669"/>
    <property type="project" value="InterPro"/>
</dbReference>
<dbReference type="PROSITE" id="PS51898">
    <property type="entry name" value="TYR_RECOMBINASE"/>
    <property type="match status" value="1"/>
</dbReference>
<accession>A0A421B1Q3</accession>
<sequence length="517" mass="58425">MGVSSRDDVGMVLELMERVGVSTQDLVDDDRSSRVIPTFAEVMPAVRQAASEAHLTAYRSYWNRVQAMWGELRLHEVSPNQVRELLAHTQTTAQVRRTSSDPGASAAINMFGALRFVFNYAVGATHLRGEQNPMNHVTKPRKPEPDRYAIRPELWERIQHVAGEMGYDPDLYQLILRLALESAARSGGMISIRLGDVDEKQAVVLLREKGGTQRWQPVTPTLARWMVRHARERGASDPDDFVLRRFTGLPVSYRDFASMWQGIGKQVPVVAKLGITNHWIRHTTLTWVERNFGLSVARAYAGHSTRALYREGITANYTKADIWEIAAALEALTGEDHPFVSGSAAAGGIVLTPMLPRRNGRSTLASTVTNGWPHAIAAARQYIAAHGDLRVPRTYASPGPEGFRLGEWVFNRRSDYRAGELLPDRIAELESIGMIWHPRKVAWAKRYEVAERYFRDRGTLKMSRSYVDPMTGIKLGLWVFHQRHRYRRHLRGEVSPSSGVITMEEIELLNQIGMVWR</sequence>
<evidence type="ECO:0000256" key="1">
    <source>
        <dbReference type="ARBA" id="ARBA00023125"/>
    </source>
</evidence>
<evidence type="ECO:0000256" key="3">
    <source>
        <dbReference type="PROSITE-ProRule" id="PRU01248"/>
    </source>
</evidence>
<dbReference type="AlphaFoldDB" id="A0A421B1Q3"/>
<dbReference type="PANTHER" id="PTHR33418:SF1">
    <property type="entry name" value="HELICASE-ASSOCIATED DOMAIN-CONTAINING PROTEIN"/>
    <property type="match status" value="1"/>
</dbReference>
<dbReference type="InterPro" id="IPR044068">
    <property type="entry name" value="CB"/>
</dbReference>
<dbReference type="GO" id="GO:0006310">
    <property type="term" value="P:DNA recombination"/>
    <property type="evidence" value="ECO:0007669"/>
    <property type="project" value="UniProtKB-KW"/>
</dbReference>
<keyword evidence="2" id="KW-0233">DNA recombination</keyword>
<dbReference type="InterPro" id="IPR013762">
    <property type="entry name" value="Integrase-like_cat_sf"/>
</dbReference>
<dbReference type="SUPFAM" id="SSF56349">
    <property type="entry name" value="DNA breaking-rejoining enzymes"/>
    <property type="match status" value="1"/>
</dbReference>
<proteinExistence type="predicted"/>
<dbReference type="InterPro" id="IPR011010">
    <property type="entry name" value="DNA_brk_join_enz"/>
</dbReference>
<evidence type="ECO:0000259" key="4">
    <source>
        <dbReference type="PROSITE" id="PS51898"/>
    </source>
</evidence>
<evidence type="ECO:0000313" key="6">
    <source>
        <dbReference type="EMBL" id="RLK58349.1"/>
    </source>
</evidence>
<keyword evidence="7" id="KW-1185">Reference proteome</keyword>
<evidence type="ECO:0000313" key="7">
    <source>
        <dbReference type="Proteomes" id="UP000282454"/>
    </source>
</evidence>
<reference evidence="6 7" key="1">
    <citation type="submission" date="2018-10" db="EMBL/GenBank/DDBJ databases">
        <title>Genomic Encyclopedia of Archaeal and Bacterial Type Strains, Phase II (KMG-II): from individual species to whole genera.</title>
        <authorList>
            <person name="Goeker M."/>
        </authorList>
    </citation>
    <scope>NUCLEOTIDE SEQUENCE [LARGE SCALE GENOMIC DNA]</scope>
    <source>
        <strain evidence="6 7">DSM 45657</strain>
    </source>
</reference>
<evidence type="ECO:0000256" key="2">
    <source>
        <dbReference type="ARBA" id="ARBA00023172"/>
    </source>
</evidence>
<dbReference type="Pfam" id="PF00589">
    <property type="entry name" value="Phage_integrase"/>
    <property type="match status" value="1"/>
</dbReference>
<dbReference type="EMBL" id="RCDD01000003">
    <property type="protein sequence ID" value="RLK58349.1"/>
    <property type="molecule type" value="Genomic_DNA"/>
</dbReference>
<dbReference type="Pfam" id="PF03457">
    <property type="entry name" value="HA"/>
    <property type="match status" value="2"/>
</dbReference>
<dbReference type="Gene3D" id="1.10.443.10">
    <property type="entry name" value="Intergrase catalytic core"/>
    <property type="match status" value="1"/>
</dbReference>
<dbReference type="Gene3D" id="6.10.140.530">
    <property type="match status" value="2"/>
</dbReference>
<organism evidence="6 7">
    <name type="scientific">Actinokineospora cianjurensis</name>
    <dbReference type="NCBI Taxonomy" id="585224"/>
    <lineage>
        <taxon>Bacteria</taxon>
        <taxon>Bacillati</taxon>
        <taxon>Actinomycetota</taxon>
        <taxon>Actinomycetes</taxon>
        <taxon>Pseudonocardiales</taxon>
        <taxon>Pseudonocardiaceae</taxon>
        <taxon>Actinokineospora</taxon>
    </lineage>
</organism>
<dbReference type="InterPro" id="IPR010998">
    <property type="entry name" value="Integrase_recombinase_N"/>
</dbReference>
<dbReference type="InterPro" id="IPR005114">
    <property type="entry name" value="Helicase_assoc"/>
</dbReference>
<feature type="domain" description="Core-binding (CB)" evidence="5">
    <location>
        <begin position="37"/>
        <end position="122"/>
    </location>
</feature>
<comment type="caution">
    <text evidence="6">The sequence shown here is derived from an EMBL/GenBank/DDBJ whole genome shotgun (WGS) entry which is preliminary data.</text>
</comment>
<protein>
    <submittedName>
        <fullName evidence="6">Site-specific recombinase XerD</fullName>
    </submittedName>
</protein>
<dbReference type="PROSITE" id="PS51900">
    <property type="entry name" value="CB"/>
    <property type="match status" value="1"/>
</dbReference>
<dbReference type="InterPro" id="IPR002104">
    <property type="entry name" value="Integrase_catalytic"/>
</dbReference>
<gene>
    <name evidence="6" type="ORF">CLV68_4447</name>
</gene>